<dbReference type="Gene3D" id="3.30.1370.160">
    <property type="match status" value="1"/>
</dbReference>
<dbReference type="Gene3D" id="3.30.70.330">
    <property type="match status" value="1"/>
</dbReference>
<reference evidence="3" key="1">
    <citation type="journal article" date="2021" name="PeerJ">
        <title>Extensive microbial diversity within the chicken gut microbiome revealed by metagenomics and culture.</title>
        <authorList>
            <person name="Gilroy R."/>
            <person name="Ravi A."/>
            <person name="Getino M."/>
            <person name="Pursley I."/>
            <person name="Horton D.L."/>
            <person name="Alikhan N.F."/>
            <person name="Baker D."/>
            <person name="Gharbi K."/>
            <person name="Hall N."/>
            <person name="Watson M."/>
            <person name="Adriaenssens E.M."/>
            <person name="Foster-Nyarko E."/>
            <person name="Jarju S."/>
            <person name="Secka A."/>
            <person name="Antonio M."/>
            <person name="Oren A."/>
            <person name="Chaudhuri R.R."/>
            <person name="La Ragione R."/>
            <person name="Hildebrand F."/>
            <person name="Pallen M.J."/>
        </authorList>
    </citation>
    <scope>NUCLEOTIDE SEQUENCE</scope>
    <source>
        <strain evidence="3">CHK33-7979</strain>
    </source>
</reference>
<evidence type="ECO:0000313" key="3">
    <source>
        <dbReference type="EMBL" id="HIY72527.1"/>
    </source>
</evidence>
<accession>A0A9D1Z256</accession>
<gene>
    <name evidence="3" type="ORF">H9826_00945</name>
</gene>
<dbReference type="InterPro" id="IPR002942">
    <property type="entry name" value="S4_RNA-bd"/>
</dbReference>
<dbReference type="InterPro" id="IPR012677">
    <property type="entry name" value="Nucleotide-bd_a/b_plait_sf"/>
</dbReference>
<name>A0A9D1Z256_9FIRM</name>
<keyword evidence="1" id="KW-0694">RNA-binding</keyword>
<evidence type="ECO:0000259" key="2">
    <source>
        <dbReference type="SMART" id="SM00363"/>
    </source>
</evidence>
<dbReference type="PANTHER" id="PTHR13633:SF3">
    <property type="entry name" value="MITOCHONDRIAL TRANSCRIPTION RESCUE FACTOR 1"/>
    <property type="match status" value="1"/>
</dbReference>
<dbReference type="PANTHER" id="PTHR13633">
    <property type="entry name" value="MITOCHONDRIAL TRANSCRIPTION RESCUE FACTOR 1"/>
    <property type="match status" value="1"/>
</dbReference>
<dbReference type="Pfam" id="PF01479">
    <property type="entry name" value="S4"/>
    <property type="match status" value="1"/>
</dbReference>
<dbReference type="SMART" id="SM00363">
    <property type="entry name" value="S4"/>
    <property type="match status" value="1"/>
</dbReference>
<dbReference type="Pfam" id="PF17774">
    <property type="entry name" value="YlmH_RBD"/>
    <property type="match status" value="1"/>
</dbReference>
<dbReference type="GO" id="GO:0003723">
    <property type="term" value="F:RNA binding"/>
    <property type="evidence" value="ECO:0007669"/>
    <property type="project" value="UniProtKB-KW"/>
</dbReference>
<dbReference type="Proteomes" id="UP000886824">
    <property type="component" value="Unassembled WGS sequence"/>
</dbReference>
<dbReference type="SUPFAM" id="SSF55174">
    <property type="entry name" value="Alpha-L RNA-binding motif"/>
    <property type="match status" value="1"/>
</dbReference>
<dbReference type="CDD" id="cd00165">
    <property type="entry name" value="S4"/>
    <property type="match status" value="1"/>
</dbReference>
<comment type="caution">
    <text evidence="3">The sequence shown here is derived from an EMBL/GenBank/DDBJ whole genome shotgun (WGS) entry which is preliminary data.</text>
</comment>
<feature type="domain" description="RNA-binding S4" evidence="2">
    <location>
        <begin position="189"/>
        <end position="249"/>
    </location>
</feature>
<evidence type="ECO:0000256" key="1">
    <source>
        <dbReference type="PROSITE-ProRule" id="PRU00182"/>
    </source>
</evidence>
<dbReference type="Gene3D" id="3.10.290.10">
    <property type="entry name" value="RNA-binding S4 domain"/>
    <property type="match status" value="1"/>
</dbReference>
<dbReference type="AlphaFoldDB" id="A0A9D1Z256"/>
<dbReference type="PROSITE" id="PS50889">
    <property type="entry name" value="S4"/>
    <property type="match status" value="1"/>
</dbReference>
<reference evidence="3" key="2">
    <citation type="submission" date="2021-04" db="EMBL/GenBank/DDBJ databases">
        <authorList>
            <person name="Gilroy R."/>
        </authorList>
    </citation>
    <scope>NUCLEOTIDE SEQUENCE</scope>
    <source>
        <strain evidence="3">CHK33-7979</strain>
    </source>
</reference>
<proteinExistence type="predicted"/>
<sequence length="265" mass="29026">MNKTELLTKLSADADERLVLARVMDKLELARSRSIPTHTFFLTLAQQDAAARLIAACGHPAHLFWGGWAEAERRLCVFLPDWMEPEDFIGGEETPITALTLTPSGGEKLTHRDYLGSILGLGLTREKIGDLLVGEGLCQVLLLREVAHVLLTQLDQVGRARVRVAPCSLGALQPPEQKTKTIRDTVATLRLDAVAATGFSLSRSRMSALIASKKLTLNGRECDKSDHTVEEGDVLTCRGLGKCVLREVTGTSKKGRIMIVVERYL</sequence>
<protein>
    <submittedName>
        <fullName evidence="3">RNA-binding protein</fullName>
    </submittedName>
</protein>
<dbReference type="InterPro" id="IPR036986">
    <property type="entry name" value="S4_RNA-bd_sf"/>
</dbReference>
<organism evidence="3 4">
    <name type="scientific">Candidatus Intestinimonas merdavium</name>
    <dbReference type="NCBI Taxonomy" id="2838622"/>
    <lineage>
        <taxon>Bacteria</taxon>
        <taxon>Bacillati</taxon>
        <taxon>Bacillota</taxon>
        <taxon>Clostridia</taxon>
        <taxon>Eubacteriales</taxon>
        <taxon>Intestinimonas</taxon>
    </lineage>
</organism>
<dbReference type="EMBL" id="DXCX01000014">
    <property type="protein sequence ID" value="HIY72527.1"/>
    <property type="molecule type" value="Genomic_DNA"/>
</dbReference>
<evidence type="ECO:0000313" key="4">
    <source>
        <dbReference type="Proteomes" id="UP000886824"/>
    </source>
</evidence>
<dbReference type="InterPro" id="IPR040591">
    <property type="entry name" value="RqcP2_RBD"/>
</dbReference>